<protein>
    <submittedName>
        <fullName evidence="3">Uncharacterized protein</fullName>
    </submittedName>
</protein>
<accession>A0A2S7DDF9</accession>
<comment type="caution">
    <text evidence="3">The sequence shown here is derived from an EMBL/GenBank/DDBJ whole genome shotgun (WGS) entry which is preliminary data.</text>
</comment>
<dbReference type="EMBL" id="MDEH01000008">
    <property type="protein sequence ID" value="PPU71837.1"/>
    <property type="molecule type" value="Genomic_DNA"/>
</dbReference>
<keyword evidence="2" id="KW-0732">Signal</keyword>
<reference evidence="3 4" key="1">
    <citation type="submission" date="2016-08" db="EMBL/GenBank/DDBJ databases">
        <authorList>
            <person name="Seilhamer J.J."/>
        </authorList>
    </citation>
    <scope>NUCLEOTIDE SEQUENCE [LARGE SCALE GENOMIC DNA]</scope>
    <source>
        <strain evidence="3 4">CFBP4644</strain>
    </source>
</reference>
<evidence type="ECO:0000313" key="4">
    <source>
        <dbReference type="Proteomes" id="UP000239865"/>
    </source>
</evidence>
<proteinExistence type="predicted"/>
<evidence type="ECO:0000256" key="2">
    <source>
        <dbReference type="SAM" id="SignalP"/>
    </source>
</evidence>
<feature type="signal peptide" evidence="2">
    <location>
        <begin position="1"/>
        <end position="24"/>
    </location>
</feature>
<evidence type="ECO:0000313" key="3">
    <source>
        <dbReference type="EMBL" id="PPU71837.1"/>
    </source>
</evidence>
<evidence type="ECO:0000256" key="1">
    <source>
        <dbReference type="SAM" id="MobiDB-lite"/>
    </source>
</evidence>
<feature type="region of interest" description="Disordered" evidence="1">
    <location>
        <begin position="89"/>
        <end position="113"/>
    </location>
</feature>
<sequence>MFPRILQLLLVCLLALGVWSAASAQTRVQDAWLGDGVAMMAEAGDERDSADILQGDADAQSQVDTHPADDIPLPSQAWPMLARYSPSWHAHHAPANQKRDLIPQLRPPNALLG</sequence>
<dbReference type="AlphaFoldDB" id="A0A2S7DDF9"/>
<feature type="chain" id="PRO_5015455484" evidence="2">
    <location>
        <begin position="25"/>
        <end position="113"/>
    </location>
</feature>
<gene>
    <name evidence="3" type="ORF">XmelCFBP4644_14435</name>
</gene>
<dbReference type="Proteomes" id="UP000239865">
    <property type="component" value="Unassembled WGS sequence"/>
</dbReference>
<dbReference type="OrthoDB" id="6008185at2"/>
<organism evidence="3 4">
    <name type="scientific">Xanthomonas melonis</name>
    <dbReference type="NCBI Taxonomy" id="56456"/>
    <lineage>
        <taxon>Bacteria</taxon>
        <taxon>Pseudomonadati</taxon>
        <taxon>Pseudomonadota</taxon>
        <taxon>Gammaproteobacteria</taxon>
        <taxon>Lysobacterales</taxon>
        <taxon>Lysobacteraceae</taxon>
        <taxon>Xanthomonas</taxon>
    </lineage>
</organism>
<name>A0A2S7DDF9_9XANT</name>